<dbReference type="EMBL" id="CP054000">
    <property type="protein sequence ID" value="QKH79915.1"/>
    <property type="molecule type" value="Genomic_DNA"/>
</dbReference>
<sequence>MDIRFVKGNIFELQSDAILYFIENSLLEENSKKLVEKAGERILEPLTKISGIEKGECKIIPAFNLISDYVILANLPENLKDYNKNIFKNLIYNVFCEMKKFEIHSLNIDYSFLTEKYSSEFVNLINEVIDEKSLRISDFLVFMCKS</sequence>
<dbReference type="SUPFAM" id="SSF52949">
    <property type="entry name" value="Macro domain-like"/>
    <property type="match status" value="1"/>
</dbReference>
<evidence type="ECO:0000313" key="4">
    <source>
        <dbReference type="Proteomes" id="UP000502899"/>
    </source>
</evidence>
<evidence type="ECO:0000313" key="2">
    <source>
        <dbReference type="EMBL" id="QKH79915.1"/>
    </source>
</evidence>
<dbReference type="Proteomes" id="UP000502899">
    <property type="component" value="Chromosome"/>
</dbReference>
<accession>A0A133MY21</accession>
<protein>
    <recommendedName>
        <fullName evidence="5">Macro domain-containing protein</fullName>
    </recommendedName>
</protein>
<dbReference type="AlphaFoldDB" id="A0A133MY21"/>
<dbReference type="RefSeq" id="WP_002838155.1">
    <property type="nucleotide sequence ID" value="NZ_CABKMR010000001.1"/>
</dbReference>
<gene>
    <name evidence="1" type="ORF">B9N56_03300</name>
    <name evidence="2" type="ORF">FOC70_05980</name>
</gene>
<dbReference type="EMBL" id="NDYI01000010">
    <property type="protein sequence ID" value="OXZ38433.1"/>
    <property type="molecule type" value="Genomic_DNA"/>
</dbReference>
<reference evidence="2 4" key="3">
    <citation type="submission" date="2020-05" db="EMBL/GenBank/DDBJ databases">
        <title>FDA dAtabase for Regulatory Grade micrObial Sequences (FDA-ARGOS): Supporting development and validation of Infectious Disease Dx tests.</title>
        <authorList>
            <person name="Pederson C."/>
            <person name="Tallon L."/>
            <person name="Sadzewicz L."/>
            <person name="Zhao X."/>
            <person name="Vavikolanu K."/>
            <person name="Mehta A."/>
            <person name="Aluvathingal J."/>
            <person name="Nadendla S."/>
            <person name="Myers T."/>
            <person name="Yan Y."/>
            <person name="Sichtig H."/>
        </authorList>
    </citation>
    <scope>NUCLEOTIDE SEQUENCE [LARGE SCALE GENOMIC DNA]</scope>
    <source>
        <strain evidence="2 4">FDAARGOS_764</strain>
    </source>
</reference>
<dbReference type="Gene3D" id="3.40.220.10">
    <property type="entry name" value="Leucine Aminopeptidase, subunit E, domain 1"/>
    <property type="match status" value="1"/>
</dbReference>
<organism evidence="1 3">
    <name type="scientific">Finegoldia magna</name>
    <name type="common">Peptostreptococcus magnus</name>
    <dbReference type="NCBI Taxonomy" id="1260"/>
    <lineage>
        <taxon>Bacteria</taxon>
        <taxon>Bacillati</taxon>
        <taxon>Bacillota</taxon>
        <taxon>Tissierellia</taxon>
        <taxon>Tissierellales</taxon>
        <taxon>Peptoniphilaceae</taxon>
        <taxon>Finegoldia</taxon>
    </lineage>
</organism>
<dbReference type="InterPro" id="IPR043472">
    <property type="entry name" value="Macro_dom-like"/>
</dbReference>
<evidence type="ECO:0000313" key="3">
    <source>
        <dbReference type="Proteomes" id="UP000215361"/>
    </source>
</evidence>
<proteinExistence type="predicted"/>
<evidence type="ECO:0008006" key="5">
    <source>
        <dbReference type="Google" id="ProtNLM"/>
    </source>
</evidence>
<name>A0A133MY21_FINMA</name>
<reference evidence="1" key="1">
    <citation type="journal article" date="2017" name="J. Clin. Microbiol.">
        <title>Finegoldia magna Isolated from Orthopedic Joint Implant-Associated Infections.</title>
        <authorList>
            <person name="Soderquist B."/>
            <person name="Bjorklund S."/>
            <person name="Hellmark B."/>
            <person name="Jensen A."/>
            <person name="Bruggemann H."/>
        </authorList>
    </citation>
    <scope>NUCLEOTIDE SEQUENCE</scope>
    <source>
        <strain evidence="1">08T492</strain>
    </source>
</reference>
<evidence type="ECO:0000313" key="1">
    <source>
        <dbReference type="EMBL" id="OXZ38433.1"/>
    </source>
</evidence>
<dbReference type="Proteomes" id="UP000215361">
    <property type="component" value="Unassembled WGS sequence"/>
</dbReference>
<reference evidence="3" key="2">
    <citation type="submission" date="2017-04" db="EMBL/GenBank/DDBJ databases">
        <title>Finegoldia magna isolated from orthopedic joint implant-associated infections.</title>
        <authorList>
            <person name="Bjorklund S."/>
            <person name="Bruggemann H."/>
            <person name="Jensen A."/>
            <person name="Hellmark B."/>
            <person name="Soderquist B."/>
        </authorList>
    </citation>
    <scope>NUCLEOTIDE SEQUENCE [LARGE SCALE GENOMIC DNA]</scope>
    <source>
        <strain evidence="3">08T492</strain>
    </source>
</reference>